<organism evidence="2 3">
    <name type="scientific">Clostridium aceticum</name>
    <dbReference type="NCBI Taxonomy" id="84022"/>
    <lineage>
        <taxon>Bacteria</taxon>
        <taxon>Bacillati</taxon>
        <taxon>Bacillota</taxon>
        <taxon>Clostridia</taxon>
        <taxon>Eubacteriales</taxon>
        <taxon>Clostridiaceae</taxon>
        <taxon>Clostridium</taxon>
    </lineage>
</organism>
<dbReference type="Pfam" id="PF18643">
    <property type="entry name" value="RE_BsaWI"/>
    <property type="match status" value="1"/>
</dbReference>
<feature type="domain" description="BsaWI restriction endonuclease type 2" evidence="1">
    <location>
        <begin position="136"/>
        <end position="214"/>
    </location>
</feature>
<dbReference type="Proteomes" id="UP000035704">
    <property type="component" value="Chromosome"/>
</dbReference>
<sequence length="267" mass="30655">MGYIEENNKVIRRLSNERYFIPTIEVYNETLEQLTNNGMSDRDATRQILNYLKNIMRESQPRIEEIIQNRVSSGEISDASQARKSVAGNNFQRLVAYAIIRNILIGNITKEVIVNVGYNKHPLLEQFATISVGDSEDSQKPDSDVLIYKDDPTSPIINFSCKTSLRERAGQTYKWKLLVDIASCTCPHISESNDCPKNIYNLQYDSSRRVVMNFVTADLYNEVNQPQISGMFNFFDNAYITRPNNEFSCPNIECFENIVDSINNLYD</sequence>
<dbReference type="InterPro" id="IPR041551">
    <property type="entry name" value="RE_BsaWI"/>
</dbReference>
<dbReference type="AlphaFoldDB" id="A0A0G3WEA3"/>
<dbReference type="KEGG" id="cace:CACET_c27450"/>
<evidence type="ECO:0000313" key="2">
    <source>
        <dbReference type="EMBL" id="AKL96190.1"/>
    </source>
</evidence>
<dbReference type="OrthoDB" id="564953at2"/>
<dbReference type="PATRIC" id="fig|84022.6.peg.2788"/>
<dbReference type="EMBL" id="CP009687">
    <property type="protein sequence ID" value="AKL96190.1"/>
    <property type="molecule type" value="Genomic_DNA"/>
</dbReference>
<gene>
    <name evidence="2" type="ORF">CACET_c27450</name>
</gene>
<name>A0A0G3WEA3_9CLOT</name>
<keyword evidence="3" id="KW-1185">Reference proteome</keyword>
<proteinExistence type="predicted"/>
<evidence type="ECO:0000313" key="3">
    <source>
        <dbReference type="Proteomes" id="UP000035704"/>
    </source>
</evidence>
<protein>
    <recommendedName>
        <fullName evidence="1">BsaWI restriction endonuclease type 2 domain-containing protein</fullName>
    </recommendedName>
</protein>
<accession>A0A0G3WEA3</accession>
<reference evidence="2 3" key="1">
    <citation type="submission" date="2014-10" db="EMBL/GenBank/DDBJ databases">
        <title>Genome sequence of Clostridium aceticum DSM 1496.</title>
        <authorList>
            <person name="Poehlein A."/>
            <person name="Schiel-Bengelsdorf B."/>
            <person name="Gottschalk G."/>
            <person name="Duerre P."/>
            <person name="Daniel R."/>
        </authorList>
    </citation>
    <scope>NUCLEOTIDE SEQUENCE [LARGE SCALE GENOMIC DNA]</scope>
    <source>
        <strain evidence="2 3">DSM 1496</strain>
    </source>
</reference>
<dbReference type="RefSeq" id="WP_052661469.1">
    <property type="nucleotide sequence ID" value="NZ_CP009687.1"/>
</dbReference>
<evidence type="ECO:0000259" key="1">
    <source>
        <dbReference type="Pfam" id="PF18643"/>
    </source>
</evidence>